<evidence type="ECO:0000313" key="1">
    <source>
        <dbReference type="EMBL" id="KAK1442441.1"/>
    </source>
</evidence>
<comment type="caution">
    <text evidence="1">The sequence shown here is derived from an EMBL/GenBank/DDBJ whole genome shotgun (WGS) entry which is preliminary data.</text>
</comment>
<accession>A0AAD8PDP8</accession>
<dbReference type="Proteomes" id="UP001230268">
    <property type="component" value="Unassembled WGS sequence"/>
</dbReference>
<evidence type="ECO:0000313" key="2">
    <source>
        <dbReference type="Proteomes" id="UP001230268"/>
    </source>
</evidence>
<organism evidence="1 2">
    <name type="scientific">Babesia gibsoni</name>
    <dbReference type="NCBI Taxonomy" id="33632"/>
    <lineage>
        <taxon>Eukaryota</taxon>
        <taxon>Sar</taxon>
        <taxon>Alveolata</taxon>
        <taxon>Apicomplexa</taxon>
        <taxon>Aconoidasida</taxon>
        <taxon>Piroplasmida</taxon>
        <taxon>Babesiidae</taxon>
        <taxon>Babesia</taxon>
    </lineage>
</organism>
<dbReference type="AlphaFoldDB" id="A0AAD8PDP8"/>
<reference evidence="1" key="1">
    <citation type="submission" date="2023-08" db="EMBL/GenBank/DDBJ databases">
        <title>Draft sequence of the Babesia gibsoni genome.</title>
        <authorList>
            <person name="Yamagishi J.Y."/>
            <person name="Xuan X.X."/>
        </authorList>
    </citation>
    <scope>NUCLEOTIDE SEQUENCE</scope>
    <source>
        <strain evidence="1">Azabu</strain>
    </source>
</reference>
<gene>
    <name evidence="1" type="ORF">BgAZ_404710</name>
</gene>
<sequence length="480" mass="53771">MEGVIDVMKRKDLSQLLRWLEEDRICRWGQLMDTLRNNVGDSYTVSSFFCENASFFATGKIPNECDGDSMTMIAAGLGQCKRSSSTGLSSTSPDEENIMEGCSFDDIVDVLKLACKNVDKSLAFIATLEVLRSRPSDTETILPLLQDIINRCPDRAQRITTATGTMSYIMEKSKDIGPYLTFLRNMWSLEVQDTHNVTKSSLLSLVLRTHTSIVQGKANFREKNPGLLVANLVCCWESDVWSWISRICVYSSQTEICALDTTPTDEALCCFRILTDAESLMPRIYSTTCLVLMHMKIAKVFVFNIKDDSDPGFDKAVILAEAALELLKRSGIHGDHTTSPPCEFLGMLFAQCSELPRIERCIHILRGFLEIATANARIKIFESVLLKCASDITAFLCLGVFHDYLIDCGEKEQRAIISTLKSTSERLSYDVRRFNKSLGCVLSWVKTLMASVQNDSESFSLANDLHIYLTSLLTNDTNKE</sequence>
<dbReference type="EMBL" id="JAVEPI010000004">
    <property type="protein sequence ID" value="KAK1442441.1"/>
    <property type="molecule type" value="Genomic_DNA"/>
</dbReference>
<proteinExistence type="predicted"/>
<keyword evidence="2" id="KW-1185">Reference proteome</keyword>
<name>A0AAD8PDP8_BABGI</name>
<protein>
    <submittedName>
        <fullName evidence="1">Uncharacterized protein</fullName>
    </submittedName>
</protein>